<gene>
    <name evidence="1" type="ORF">LCGC14_1337500</name>
</gene>
<proteinExistence type="predicted"/>
<accession>A0A0F9L0Z5</accession>
<name>A0A0F9L0Z5_9ZZZZ</name>
<comment type="caution">
    <text evidence="1">The sequence shown here is derived from an EMBL/GenBank/DDBJ whole genome shotgun (WGS) entry which is preliminary data.</text>
</comment>
<evidence type="ECO:0000313" key="1">
    <source>
        <dbReference type="EMBL" id="KKM80666.1"/>
    </source>
</evidence>
<reference evidence="1" key="1">
    <citation type="journal article" date="2015" name="Nature">
        <title>Complex archaea that bridge the gap between prokaryotes and eukaryotes.</title>
        <authorList>
            <person name="Spang A."/>
            <person name="Saw J.H."/>
            <person name="Jorgensen S.L."/>
            <person name="Zaremba-Niedzwiedzka K."/>
            <person name="Martijn J."/>
            <person name="Lind A.E."/>
            <person name="van Eijk R."/>
            <person name="Schleper C."/>
            <person name="Guy L."/>
            <person name="Ettema T.J."/>
        </authorList>
    </citation>
    <scope>NUCLEOTIDE SEQUENCE</scope>
</reference>
<dbReference type="AlphaFoldDB" id="A0A0F9L0Z5"/>
<sequence length="87" mass="10181">MKWWPFGKNSKGAYCEDSEGCEDETESEDEVTEEYLQSLPACIRNNEERLRRAKKIDRLEAQSHQLFDSQIGMLRSIRQRLAESKKG</sequence>
<protein>
    <submittedName>
        <fullName evidence="1">Uncharacterized protein</fullName>
    </submittedName>
</protein>
<organism evidence="1">
    <name type="scientific">marine sediment metagenome</name>
    <dbReference type="NCBI Taxonomy" id="412755"/>
    <lineage>
        <taxon>unclassified sequences</taxon>
        <taxon>metagenomes</taxon>
        <taxon>ecological metagenomes</taxon>
    </lineage>
</organism>
<dbReference type="EMBL" id="LAZR01008144">
    <property type="protein sequence ID" value="KKM80666.1"/>
    <property type="molecule type" value="Genomic_DNA"/>
</dbReference>